<keyword evidence="3" id="KW-1185">Reference proteome</keyword>
<dbReference type="EMBL" id="JACOOL010000003">
    <property type="protein sequence ID" value="MBC5636383.1"/>
    <property type="molecule type" value="Genomic_DNA"/>
</dbReference>
<dbReference type="RefSeq" id="WP_186869091.1">
    <property type="nucleotide sequence ID" value="NZ_JACOOL010000003.1"/>
</dbReference>
<evidence type="ECO:0000313" key="2">
    <source>
        <dbReference type="EMBL" id="MBC5636383.1"/>
    </source>
</evidence>
<evidence type="ECO:0000256" key="1">
    <source>
        <dbReference type="SAM" id="Phobius"/>
    </source>
</evidence>
<evidence type="ECO:0008006" key="4">
    <source>
        <dbReference type="Google" id="ProtNLM"/>
    </source>
</evidence>
<keyword evidence="1" id="KW-1133">Transmembrane helix</keyword>
<accession>A0A923RHY2</accession>
<proteinExistence type="predicted"/>
<dbReference type="Proteomes" id="UP000637359">
    <property type="component" value="Unassembled WGS sequence"/>
</dbReference>
<keyword evidence="1" id="KW-0472">Membrane</keyword>
<gene>
    <name evidence="2" type="ORF">H8S33_06015</name>
</gene>
<sequence>MMLATGVLMLFLIVALLFKKKRKVLLTLTVYVLLAEVIFFIARPFWIDYQLTVRKIELEDYLESKYPNENWEISTIDFRENKTENPYYLKVIFETEPLYIYSYYVNGKGDVEQ</sequence>
<evidence type="ECO:0000313" key="3">
    <source>
        <dbReference type="Proteomes" id="UP000637359"/>
    </source>
</evidence>
<protein>
    <recommendedName>
        <fullName evidence="4">DUF3139 domain-containing protein</fullName>
    </recommendedName>
</protein>
<name>A0A923RHY2_9BACI</name>
<dbReference type="AlphaFoldDB" id="A0A923RHY2"/>
<reference evidence="2" key="1">
    <citation type="submission" date="2020-08" db="EMBL/GenBank/DDBJ databases">
        <title>Genome public.</title>
        <authorList>
            <person name="Liu C."/>
            <person name="Sun Q."/>
        </authorList>
    </citation>
    <scope>NUCLEOTIDE SEQUENCE</scope>
    <source>
        <strain evidence="2">BX22</strain>
    </source>
</reference>
<feature type="transmembrane region" description="Helical" evidence="1">
    <location>
        <begin position="29"/>
        <end position="46"/>
    </location>
</feature>
<keyword evidence="1" id="KW-0812">Transmembrane</keyword>
<organism evidence="2 3">
    <name type="scientific">Ornithinibacillus hominis</name>
    <dbReference type="NCBI Taxonomy" id="2763055"/>
    <lineage>
        <taxon>Bacteria</taxon>
        <taxon>Bacillati</taxon>
        <taxon>Bacillota</taxon>
        <taxon>Bacilli</taxon>
        <taxon>Bacillales</taxon>
        <taxon>Bacillaceae</taxon>
        <taxon>Ornithinibacillus</taxon>
    </lineage>
</organism>
<comment type="caution">
    <text evidence="2">The sequence shown here is derived from an EMBL/GenBank/DDBJ whole genome shotgun (WGS) entry which is preliminary data.</text>
</comment>